<dbReference type="InterPro" id="IPR005119">
    <property type="entry name" value="LysR_subst-bd"/>
</dbReference>
<reference evidence="7 8" key="1">
    <citation type="submission" date="2019-01" db="EMBL/GenBank/DDBJ databases">
        <authorList>
            <person name="Chen W.-M."/>
        </authorList>
    </citation>
    <scope>NUCLEOTIDE SEQUENCE [LARGE SCALE GENOMIC DNA]</scope>
    <source>
        <strain evidence="7 8">CCP-18</strain>
    </source>
</reference>
<dbReference type="Pfam" id="PF00126">
    <property type="entry name" value="HTH_1"/>
    <property type="match status" value="1"/>
</dbReference>
<name>A0A437LRM9_9BURK</name>
<dbReference type="PANTHER" id="PTHR30293">
    <property type="entry name" value="TRANSCRIPTIONAL REGULATORY PROTEIN NAC-RELATED"/>
    <property type="match status" value="1"/>
</dbReference>
<keyword evidence="3" id="KW-0238">DNA-binding</keyword>
<evidence type="ECO:0000256" key="4">
    <source>
        <dbReference type="ARBA" id="ARBA00023159"/>
    </source>
</evidence>
<dbReference type="PANTHER" id="PTHR30293:SF2">
    <property type="entry name" value="TRANSCRIPTIONAL ACTIVATOR PROTEIN NHAR"/>
    <property type="match status" value="1"/>
</dbReference>
<dbReference type="InterPro" id="IPR036390">
    <property type="entry name" value="WH_DNA-bd_sf"/>
</dbReference>
<evidence type="ECO:0000256" key="2">
    <source>
        <dbReference type="ARBA" id="ARBA00023015"/>
    </source>
</evidence>
<evidence type="ECO:0000259" key="6">
    <source>
        <dbReference type="PROSITE" id="PS50931"/>
    </source>
</evidence>
<keyword evidence="5" id="KW-0804">Transcription</keyword>
<dbReference type="AlphaFoldDB" id="A0A437LRM9"/>
<dbReference type="SUPFAM" id="SSF53850">
    <property type="entry name" value="Periplasmic binding protein-like II"/>
    <property type="match status" value="1"/>
</dbReference>
<gene>
    <name evidence="7" type="ORF">EOD73_03290</name>
</gene>
<evidence type="ECO:0000256" key="5">
    <source>
        <dbReference type="ARBA" id="ARBA00023163"/>
    </source>
</evidence>
<evidence type="ECO:0000313" key="7">
    <source>
        <dbReference type="EMBL" id="RVT88045.1"/>
    </source>
</evidence>
<keyword evidence="2" id="KW-0805">Transcription regulation</keyword>
<dbReference type="Proteomes" id="UP000288587">
    <property type="component" value="Unassembled WGS sequence"/>
</dbReference>
<dbReference type="GO" id="GO:0003700">
    <property type="term" value="F:DNA-binding transcription factor activity"/>
    <property type="evidence" value="ECO:0007669"/>
    <property type="project" value="InterPro"/>
</dbReference>
<keyword evidence="4" id="KW-0010">Activator</keyword>
<keyword evidence="8" id="KW-1185">Reference proteome</keyword>
<dbReference type="GO" id="GO:2000142">
    <property type="term" value="P:regulation of DNA-templated transcription initiation"/>
    <property type="evidence" value="ECO:0007669"/>
    <property type="project" value="TreeGrafter"/>
</dbReference>
<evidence type="ECO:0000256" key="1">
    <source>
        <dbReference type="ARBA" id="ARBA00009437"/>
    </source>
</evidence>
<comment type="caution">
    <text evidence="7">The sequence shown here is derived from an EMBL/GenBank/DDBJ whole genome shotgun (WGS) entry which is preliminary data.</text>
</comment>
<dbReference type="InterPro" id="IPR036388">
    <property type="entry name" value="WH-like_DNA-bd_sf"/>
</dbReference>
<dbReference type="EMBL" id="SACM01000001">
    <property type="protein sequence ID" value="RVT88045.1"/>
    <property type="molecule type" value="Genomic_DNA"/>
</dbReference>
<dbReference type="Gene3D" id="1.10.10.10">
    <property type="entry name" value="Winged helix-like DNA-binding domain superfamily/Winged helix DNA-binding domain"/>
    <property type="match status" value="1"/>
</dbReference>
<dbReference type="OrthoDB" id="464481at2"/>
<dbReference type="SUPFAM" id="SSF46785">
    <property type="entry name" value="Winged helix' DNA-binding domain"/>
    <property type="match status" value="1"/>
</dbReference>
<dbReference type="RefSeq" id="WP_127680820.1">
    <property type="nucleotide sequence ID" value="NZ_SACM01000001.1"/>
</dbReference>
<dbReference type="GO" id="GO:0003677">
    <property type="term" value="F:DNA binding"/>
    <property type="evidence" value="ECO:0007669"/>
    <property type="project" value="UniProtKB-KW"/>
</dbReference>
<dbReference type="FunFam" id="1.10.10.10:FF:000001">
    <property type="entry name" value="LysR family transcriptional regulator"/>
    <property type="match status" value="1"/>
</dbReference>
<sequence length="295" mass="31643">MNYHHLHYFWVVATEGGMARAAERLGVAVQTVSAQVHQLERALGVSLFKPEGRGLTLTEAGQVALAQAQQIFQLGAQLPEAVRAAAQAPTLRLAVGLADGLPKLLVHQVLSPVLGVSNLRLQCFEDNPDDLLAALALHRLDLVLADRPPAANPNLRLYTHRLGGSGMGWYAAPELHAKAASDFPRSMAGVPVLLPTAHAAVRTPLDRWFQRLDLRPQVVGEFQDSALLKTFGASGLGVFPAVDAVHEHVVQRYGVLRVGAIEGVEEQVWAIGTEKRVQHPLVAKLLAGTGPKTAS</sequence>
<comment type="similarity">
    <text evidence="1">Belongs to the LysR transcriptional regulatory family.</text>
</comment>
<dbReference type="Pfam" id="PF03466">
    <property type="entry name" value="LysR_substrate"/>
    <property type="match status" value="1"/>
</dbReference>
<dbReference type="Gene3D" id="3.40.190.290">
    <property type="match status" value="1"/>
</dbReference>
<dbReference type="PROSITE" id="PS50931">
    <property type="entry name" value="HTH_LYSR"/>
    <property type="match status" value="1"/>
</dbReference>
<evidence type="ECO:0000313" key="8">
    <source>
        <dbReference type="Proteomes" id="UP000288587"/>
    </source>
</evidence>
<organism evidence="7 8">
    <name type="scientific">Inhella crocodyli</name>
    <dbReference type="NCBI Taxonomy" id="2499851"/>
    <lineage>
        <taxon>Bacteria</taxon>
        <taxon>Pseudomonadati</taxon>
        <taxon>Pseudomonadota</taxon>
        <taxon>Betaproteobacteria</taxon>
        <taxon>Burkholderiales</taxon>
        <taxon>Sphaerotilaceae</taxon>
        <taxon>Inhella</taxon>
    </lineage>
</organism>
<dbReference type="InterPro" id="IPR000847">
    <property type="entry name" value="LysR_HTH_N"/>
</dbReference>
<evidence type="ECO:0000256" key="3">
    <source>
        <dbReference type="ARBA" id="ARBA00023125"/>
    </source>
</evidence>
<feature type="domain" description="HTH lysR-type" evidence="6">
    <location>
        <begin position="1"/>
        <end position="58"/>
    </location>
</feature>
<proteinExistence type="inferred from homology"/>
<accession>A0A437LRM9</accession>
<protein>
    <submittedName>
        <fullName evidence="7">LysR family transcriptional regulator</fullName>
    </submittedName>
</protein>